<evidence type="ECO:0000313" key="1">
    <source>
        <dbReference type="EMBL" id="CAE0676160.1"/>
    </source>
</evidence>
<name>A0A7S3Z9C1_9EUKA</name>
<protein>
    <submittedName>
        <fullName evidence="1">Uncharacterized protein</fullName>
    </submittedName>
</protein>
<accession>A0A7S3Z9C1</accession>
<organism evidence="1">
    <name type="scientific">Lotharella globosa</name>
    <dbReference type="NCBI Taxonomy" id="91324"/>
    <lineage>
        <taxon>Eukaryota</taxon>
        <taxon>Sar</taxon>
        <taxon>Rhizaria</taxon>
        <taxon>Cercozoa</taxon>
        <taxon>Chlorarachniophyceae</taxon>
        <taxon>Lotharella</taxon>
    </lineage>
</organism>
<dbReference type="EMBL" id="HBIV01039376">
    <property type="protein sequence ID" value="CAE0676160.1"/>
    <property type="molecule type" value="Transcribed_RNA"/>
</dbReference>
<reference evidence="1" key="1">
    <citation type="submission" date="2021-01" db="EMBL/GenBank/DDBJ databases">
        <authorList>
            <person name="Corre E."/>
            <person name="Pelletier E."/>
            <person name="Niang G."/>
            <person name="Scheremetjew M."/>
            <person name="Finn R."/>
            <person name="Kale V."/>
            <person name="Holt S."/>
            <person name="Cochrane G."/>
            <person name="Meng A."/>
            <person name="Brown T."/>
            <person name="Cohen L."/>
        </authorList>
    </citation>
    <scope>NUCLEOTIDE SEQUENCE</scope>
    <source>
        <strain evidence="1">CCCM811</strain>
    </source>
</reference>
<sequence length="174" mass="19267">MPQFPAVHAKRATNFEPAELRFVRWVKNAPSKEKSKAMADSSTCNNNEESSWRSNIVCNEVASAVLDPTIRETIIMKQLEYIKKAINSGSDDAKVNGDDSAILRDHSGTSIAPDVNAQVTIAALQEQVRVLEEHLKVCQGLNARKLSILEREFESFKETRKPCSCSSRSSCVVA</sequence>
<gene>
    <name evidence="1" type="ORF">LGLO00237_LOCUS27938</name>
</gene>
<proteinExistence type="predicted"/>
<dbReference type="AlphaFoldDB" id="A0A7S3Z9C1"/>